<dbReference type="Gene3D" id="2.40.180.10">
    <property type="entry name" value="Catalase core domain"/>
    <property type="match status" value="1"/>
</dbReference>
<protein>
    <submittedName>
        <fullName evidence="1">Uncharacterized protein</fullName>
    </submittedName>
</protein>
<name>A0A8T9BLF6_9HELO</name>
<dbReference type="Proteomes" id="UP000469559">
    <property type="component" value="Unassembled WGS sequence"/>
</dbReference>
<dbReference type="SUPFAM" id="SSF56634">
    <property type="entry name" value="Heme-dependent catalase-like"/>
    <property type="match status" value="1"/>
</dbReference>
<dbReference type="GO" id="GO:0020037">
    <property type="term" value="F:heme binding"/>
    <property type="evidence" value="ECO:0007669"/>
    <property type="project" value="InterPro"/>
</dbReference>
<dbReference type="EMBL" id="QGMF01000066">
    <property type="protein sequence ID" value="TVY20191.1"/>
    <property type="molecule type" value="Genomic_DNA"/>
</dbReference>
<dbReference type="InterPro" id="IPR020835">
    <property type="entry name" value="Catalase_sf"/>
</dbReference>
<gene>
    <name evidence="1" type="ORF">LARI1_G001680</name>
</gene>
<evidence type="ECO:0000313" key="2">
    <source>
        <dbReference type="Proteomes" id="UP000469559"/>
    </source>
</evidence>
<sequence length="181" mass="20762">MNVFNVRGEMYDIEFTSTLTIELVGVKTTREIPIFASSMVGISCFTSTWGLVDLQKARDEVRNTPLKSTRQYSQTADRYGNFVCKYSLLYEEVVKPNSHPDHILSDWLKEFHANREAEYLFQVQLLENIEDQPVAYAGKAWDEEKYPSQTVGKVVVPKQDSFIAARKAFSRTIADQILYMG</sequence>
<dbReference type="AlphaFoldDB" id="A0A8T9BLF6"/>
<evidence type="ECO:0000313" key="1">
    <source>
        <dbReference type="EMBL" id="TVY20191.1"/>
    </source>
</evidence>
<comment type="caution">
    <text evidence="1">The sequence shown here is derived from an EMBL/GenBank/DDBJ whole genome shotgun (WGS) entry which is preliminary data.</text>
</comment>
<dbReference type="OrthoDB" id="3358373at2759"/>
<organism evidence="1 2">
    <name type="scientific">Lachnellula arida</name>
    <dbReference type="NCBI Taxonomy" id="1316785"/>
    <lineage>
        <taxon>Eukaryota</taxon>
        <taxon>Fungi</taxon>
        <taxon>Dikarya</taxon>
        <taxon>Ascomycota</taxon>
        <taxon>Pezizomycotina</taxon>
        <taxon>Leotiomycetes</taxon>
        <taxon>Helotiales</taxon>
        <taxon>Lachnaceae</taxon>
        <taxon>Lachnellula</taxon>
    </lineage>
</organism>
<proteinExistence type="predicted"/>
<keyword evidence="2" id="KW-1185">Reference proteome</keyword>
<reference evidence="1 2" key="1">
    <citation type="submission" date="2018-05" db="EMBL/GenBank/DDBJ databases">
        <title>Whole genome sequencing for identification of molecular markers to develop diagnostic detection tools for the regulated plant pathogen Lachnellula willkommii.</title>
        <authorList>
            <person name="Giroux E."/>
            <person name="Bilodeau G."/>
        </authorList>
    </citation>
    <scope>NUCLEOTIDE SEQUENCE [LARGE SCALE GENOMIC DNA]</scope>
    <source>
        <strain evidence="1 2">CBS 203.66</strain>
    </source>
</reference>
<accession>A0A8T9BLF6</accession>